<dbReference type="Pfam" id="PF04082">
    <property type="entry name" value="Fungal_trans"/>
    <property type="match status" value="1"/>
</dbReference>
<evidence type="ECO:0000313" key="10">
    <source>
        <dbReference type="EMBL" id="KAL2829305.1"/>
    </source>
</evidence>
<feature type="compositionally biased region" description="Low complexity" evidence="8">
    <location>
        <begin position="128"/>
        <end position="155"/>
    </location>
</feature>
<keyword evidence="2" id="KW-0479">Metal-binding</keyword>
<dbReference type="CDD" id="cd00067">
    <property type="entry name" value="GAL4"/>
    <property type="match status" value="1"/>
</dbReference>
<dbReference type="SUPFAM" id="SSF57701">
    <property type="entry name" value="Zn2/Cys6 DNA-binding domain"/>
    <property type="match status" value="1"/>
</dbReference>
<dbReference type="EMBL" id="JBFXLU010000339">
    <property type="protein sequence ID" value="KAL2829305.1"/>
    <property type="molecule type" value="Genomic_DNA"/>
</dbReference>
<reference evidence="10 11" key="1">
    <citation type="submission" date="2024-07" db="EMBL/GenBank/DDBJ databases">
        <title>Section-level genome sequencing and comparative genomics of Aspergillus sections Usti and Cavernicolus.</title>
        <authorList>
            <consortium name="Lawrence Berkeley National Laboratory"/>
            <person name="Nybo J.L."/>
            <person name="Vesth T.C."/>
            <person name="Theobald S."/>
            <person name="Frisvad J.C."/>
            <person name="Larsen T.O."/>
            <person name="Kjaerboelling I."/>
            <person name="Rothschild-Mancinelli K."/>
            <person name="Lyhne E.K."/>
            <person name="Kogle M.E."/>
            <person name="Barry K."/>
            <person name="Clum A."/>
            <person name="Na H."/>
            <person name="Ledsgaard L."/>
            <person name="Lin J."/>
            <person name="Lipzen A."/>
            <person name="Kuo A."/>
            <person name="Riley R."/>
            <person name="Mondo S."/>
            <person name="Labutti K."/>
            <person name="Haridas S."/>
            <person name="Pangalinan J."/>
            <person name="Salamov A.A."/>
            <person name="Simmons B.A."/>
            <person name="Magnuson J.K."/>
            <person name="Chen J."/>
            <person name="Drula E."/>
            <person name="Henrissat B."/>
            <person name="Wiebenga A."/>
            <person name="Lubbers R.J."/>
            <person name="Gomes A.C."/>
            <person name="Makela M.R."/>
            <person name="Stajich J."/>
            <person name="Grigoriev I.V."/>
            <person name="Mortensen U.H."/>
            <person name="De Vries R.P."/>
            <person name="Baker S.E."/>
            <person name="Andersen M.R."/>
        </authorList>
    </citation>
    <scope>NUCLEOTIDE SEQUENCE [LARGE SCALE GENOMIC DNA]</scope>
    <source>
        <strain evidence="10 11">CBS 123904</strain>
    </source>
</reference>
<feature type="compositionally biased region" description="Polar residues" evidence="8">
    <location>
        <begin position="105"/>
        <end position="124"/>
    </location>
</feature>
<proteinExistence type="predicted"/>
<keyword evidence="6" id="KW-0804">Transcription</keyword>
<feature type="compositionally biased region" description="Low complexity" evidence="8">
    <location>
        <begin position="214"/>
        <end position="223"/>
    </location>
</feature>
<evidence type="ECO:0000313" key="11">
    <source>
        <dbReference type="Proteomes" id="UP001610446"/>
    </source>
</evidence>
<gene>
    <name evidence="10" type="ORF">BJY01DRAFT_255084</name>
</gene>
<dbReference type="InterPro" id="IPR036864">
    <property type="entry name" value="Zn2-C6_fun-type_DNA-bd_sf"/>
</dbReference>
<dbReference type="InterPro" id="IPR052202">
    <property type="entry name" value="Yeast_MetPath_Reg"/>
</dbReference>
<evidence type="ECO:0000256" key="1">
    <source>
        <dbReference type="ARBA" id="ARBA00004123"/>
    </source>
</evidence>
<feature type="region of interest" description="Disordered" evidence="8">
    <location>
        <begin position="205"/>
        <end position="230"/>
    </location>
</feature>
<evidence type="ECO:0000256" key="7">
    <source>
        <dbReference type="ARBA" id="ARBA00023242"/>
    </source>
</evidence>
<dbReference type="InterPro" id="IPR001138">
    <property type="entry name" value="Zn2Cys6_DnaBD"/>
</dbReference>
<keyword evidence="4" id="KW-0805">Transcription regulation</keyword>
<evidence type="ECO:0000259" key="9">
    <source>
        <dbReference type="PROSITE" id="PS00463"/>
    </source>
</evidence>
<dbReference type="Proteomes" id="UP001610446">
    <property type="component" value="Unassembled WGS sequence"/>
</dbReference>
<evidence type="ECO:0000256" key="5">
    <source>
        <dbReference type="ARBA" id="ARBA00023125"/>
    </source>
</evidence>
<dbReference type="SMART" id="SM00066">
    <property type="entry name" value="GAL4"/>
    <property type="match status" value="1"/>
</dbReference>
<keyword evidence="11" id="KW-1185">Reference proteome</keyword>
<keyword evidence="3" id="KW-0862">Zinc</keyword>
<feature type="domain" description="Zn(2)-C6 fungal-type" evidence="9">
    <location>
        <begin position="17"/>
        <end position="44"/>
    </location>
</feature>
<dbReference type="InterPro" id="IPR007219">
    <property type="entry name" value="XnlR_reg_dom"/>
</dbReference>
<dbReference type="CDD" id="cd12148">
    <property type="entry name" value="fungal_TF_MHR"/>
    <property type="match status" value="1"/>
</dbReference>
<keyword evidence="7" id="KW-0539">Nucleus</keyword>
<dbReference type="Gene3D" id="4.10.240.10">
    <property type="entry name" value="Zn(2)-C6 fungal-type DNA-binding domain"/>
    <property type="match status" value="1"/>
</dbReference>
<feature type="compositionally biased region" description="Low complexity" evidence="8">
    <location>
        <begin position="631"/>
        <end position="650"/>
    </location>
</feature>
<evidence type="ECO:0000256" key="2">
    <source>
        <dbReference type="ARBA" id="ARBA00022723"/>
    </source>
</evidence>
<protein>
    <submittedName>
        <fullName evidence="10">Fungal-specific transcription factor domain-containing protein</fullName>
    </submittedName>
</protein>
<comment type="caution">
    <text evidence="10">The sequence shown here is derived from an EMBL/GenBank/DDBJ whole genome shotgun (WGS) entry which is preliminary data.</text>
</comment>
<evidence type="ECO:0000256" key="4">
    <source>
        <dbReference type="ARBA" id="ARBA00023015"/>
    </source>
</evidence>
<accession>A0ABR4INI0</accession>
<dbReference type="PANTHER" id="PTHR47782">
    <property type="entry name" value="ZN(II)2CYS6 TRANSCRIPTION FACTOR (EUROFUNG)-RELATED"/>
    <property type="match status" value="1"/>
</dbReference>
<name>A0ABR4INI0_9EURO</name>
<feature type="region of interest" description="Disordered" evidence="8">
    <location>
        <begin position="631"/>
        <end position="670"/>
    </location>
</feature>
<dbReference type="SMART" id="SM00906">
    <property type="entry name" value="Fungal_trans"/>
    <property type="match status" value="1"/>
</dbReference>
<keyword evidence="5" id="KW-0238">DNA-binding</keyword>
<evidence type="ECO:0000256" key="8">
    <source>
        <dbReference type="SAM" id="MobiDB-lite"/>
    </source>
</evidence>
<sequence length="712" mass="78170">MDRPPPTRNTNERRIKSCKRCHRRKQRCHGFPVCTNCAHANLPCERTDFAISLHGRSSQSVASERIQTLESQLSEALAQLTEARREQSVLLAADAAAGGDGSSSEQQTAGPDARTATQISSWLDQQEEGGLAAGASSPAEAASATATSPRSRQSSMATTAAEAPEIPVLGPGGQGGADFMGAQTGLDDIVHATFLTRALSSAVGEQASFPPPGHQGQQQRQGPTMESPPSDEIGLRVLHAYFDRFHPRYPFLDRGHIFSLHSTRHEPVGADPAQRFATFKLYLVYAIGATLVQLAEQYTGPNPEQFVMHGLRHISAARQSHALHTLEAMVLLILYSLRSPFSSSSWDMVGLAMRKCIELGLHRGAHYYGLDHEEAQRRYLLFWSVYSLDRGISIALSRPFSLMDQDIDTPEPCEIDGFAQDLVRPLHLTQQQQQQPVLPPHSHFWIKFMQITRIHSRIKTEVYRLDEPQGALFRSVPPILAALEQWKASLQPITETELDFLLLQFNTAISLLLRPFLGLLCPGHPHIQQCLTACGQACELLKRLHQRCSYAHSFVSSHFIFISGVTICYCLSLEPSLFSVAVMSHLSACSSTMFLMAERTPHLKKHRDVLDTLINRAVNSVLQNPAENPQAQYAHGQSHGHGQSQSQRQGLAQASPSPWPHDPSSTTASVPFGGYAHEILAAKGLLQLSALDDPSTILPLEAAPRGGDVRVV</sequence>
<feature type="region of interest" description="Disordered" evidence="8">
    <location>
        <begin position="94"/>
        <end position="174"/>
    </location>
</feature>
<dbReference type="PANTHER" id="PTHR47782:SF12">
    <property type="entry name" value="ZN(II)2CYS6 TRANSCRIPTION FACTOR (EUROFUNG)"/>
    <property type="match status" value="1"/>
</dbReference>
<organism evidence="10 11">
    <name type="scientific">Aspergillus pseudoustus</name>
    <dbReference type="NCBI Taxonomy" id="1810923"/>
    <lineage>
        <taxon>Eukaryota</taxon>
        <taxon>Fungi</taxon>
        <taxon>Dikarya</taxon>
        <taxon>Ascomycota</taxon>
        <taxon>Pezizomycotina</taxon>
        <taxon>Eurotiomycetes</taxon>
        <taxon>Eurotiomycetidae</taxon>
        <taxon>Eurotiales</taxon>
        <taxon>Aspergillaceae</taxon>
        <taxon>Aspergillus</taxon>
        <taxon>Aspergillus subgen. Nidulantes</taxon>
    </lineage>
</organism>
<dbReference type="PROSITE" id="PS00463">
    <property type="entry name" value="ZN2_CY6_FUNGAL_1"/>
    <property type="match status" value="1"/>
</dbReference>
<comment type="subcellular location">
    <subcellularLocation>
        <location evidence="1">Nucleus</location>
    </subcellularLocation>
</comment>
<evidence type="ECO:0000256" key="3">
    <source>
        <dbReference type="ARBA" id="ARBA00022833"/>
    </source>
</evidence>
<evidence type="ECO:0000256" key="6">
    <source>
        <dbReference type="ARBA" id="ARBA00023163"/>
    </source>
</evidence>